<sequence>MNAGVVAERSFIVFAFRICGPDHWKSMAPADFQNWRLGHQYPPCLFPSLSHWLQKSFSDVSTAENRLKAEKILIYQHLVAVRKTKKRFIKKNPDTISLFIPL</sequence>
<organism evidence="1 2">
    <name type="scientific">Araneus ventricosus</name>
    <name type="common">Orbweaver spider</name>
    <name type="synonym">Epeira ventricosa</name>
    <dbReference type="NCBI Taxonomy" id="182803"/>
    <lineage>
        <taxon>Eukaryota</taxon>
        <taxon>Metazoa</taxon>
        <taxon>Ecdysozoa</taxon>
        <taxon>Arthropoda</taxon>
        <taxon>Chelicerata</taxon>
        <taxon>Arachnida</taxon>
        <taxon>Araneae</taxon>
        <taxon>Araneomorphae</taxon>
        <taxon>Entelegynae</taxon>
        <taxon>Araneoidea</taxon>
        <taxon>Araneidae</taxon>
        <taxon>Araneus</taxon>
    </lineage>
</organism>
<keyword evidence="2" id="KW-1185">Reference proteome</keyword>
<evidence type="ECO:0000313" key="2">
    <source>
        <dbReference type="Proteomes" id="UP000499080"/>
    </source>
</evidence>
<protein>
    <submittedName>
        <fullName evidence="1">Uncharacterized protein</fullName>
    </submittedName>
</protein>
<dbReference type="EMBL" id="BGPR01000894">
    <property type="protein sequence ID" value="GBM39355.1"/>
    <property type="molecule type" value="Genomic_DNA"/>
</dbReference>
<dbReference type="AlphaFoldDB" id="A0A4Y2FG81"/>
<reference evidence="1 2" key="1">
    <citation type="journal article" date="2019" name="Sci. Rep.">
        <title>Orb-weaving spider Araneus ventricosus genome elucidates the spidroin gene catalogue.</title>
        <authorList>
            <person name="Kono N."/>
            <person name="Nakamura H."/>
            <person name="Ohtoshi R."/>
            <person name="Moran D.A.P."/>
            <person name="Shinohara A."/>
            <person name="Yoshida Y."/>
            <person name="Fujiwara M."/>
            <person name="Mori M."/>
            <person name="Tomita M."/>
            <person name="Arakawa K."/>
        </authorList>
    </citation>
    <scope>NUCLEOTIDE SEQUENCE [LARGE SCALE GENOMIC DNA]</scope>
</reference>
<gene>
    <name evidence="1" type="ORF">AVEN_119025_1</name>
</gene>
<comment type="caution">
    <text evidence="1">The sequence shown here is derived from an EMBL/GenBank/DDBJ whole genome shotgun (WGS) entry which is preliminary data.</text>
</comment>
<accession>A0A4Y2FG81</accession>
<dbReference type="Proteomes" id="UP000499080">
    <property type="component" value="Unassembled WGS sequence"/>
</dbReference>
<proteinExistence type="predicted"/>
<name>A0A4Y2FG81_ARAVE</name>
<evidence type="ECO:0000313" key="1">
    <source>
        <dbReference type="EMBL" id="GBM39355.1"/>
    </source>
</evidence>